<evidence type="ECO:0000313" key="1">
    <source>
        <dbReference type="EMBL" id="UUL83968.1"/>
    </source>
</evidence>
<keyword evidence="2" id="KW-1185">Reference proteome</keyword>
<name>A0ABY5LAH2_9SPHN</name>
<dbReference type="PROSITE" id="PS51257">
    <property type="entry name" value="PROKAR_LIPOPROTEIN"/>
    <property type="match status" value="1"/>
</dbReference>
<dbReference type="Proteomes" id="UP001058533">
    <property type="component" value="Chromosome"/>
</dbReference>
<evidence type="ECO:0000313" key="2">
    <source>
        <dbReference type="Proteomes" id="UP001058533"/>
    </source>
</evidence>
<dbReference type="RefSeq" id="WP_256507803.1">
    <property type="nucleotide sequence ID" value="NZ_CP101740.1"/>
</dbReference>
<reference evidence="1" key="1">
    <citation type="submission" date="2022-07" db="EMBL/GenBank/DDBJ databases">
        <title>Sphingomonas sp. nov., a novel bacterium isolated from the north slope of the Mount Everest.</title>
        <authorList>
            <person name="Cui X."/>
            <person name="Liu Y."/>
        </authorList>
    </citation>
    <scope>NUCLEOTIDE SEQUENCE</scope>
    <source>
        <strain evidence="1">S5-59</strain>
    </source>
</reference>
<dbReference type="EMBL" id="CP101740">
    <property type="protein sequence ID" value="UUL83968.1"/>
    <property type="molecule type" value="Genomic_DNA"/>
</dbReference>
<accession>A0ABY5LAH2</accession>
<sequence>MKKSSYVLSAGFSLTLLGGCAGEPAFERGIQVQWADDVGTVAISKHGDPIEWDEVATDLQPNFKLDSATALANAMPITQSFDERLFDALTANVQAGLPGVTSLRTTNEVTDAETGEIVTTVDNTRTRQTGTVPAPAGLTPTGAAALTALASPTFGDDPMLRYLAATALLQEVALLNRYIKDQVRWPGSQAFVVRLQLNVAPNARSMPYDVEADITIHSEDEQSRAGLALPTQSLARSLENGATPGMPTAAAAIAGRQSECAAGSYDTLQVLPMIVTDNLEGMKAARSADNVRQLALSMLGTAGNVGLGGQFGRTSEALRRSEGRETNSLMTVAKLSDDTVRVRLGAVQSPRYGYVMSERNHFVSLVVVVRPCINSKGTAFTGDGERNLTVVSRTNFRDGATGRSLPYRPGTARLMEQISHIQEQFVGQFNYLELAQMYQWVTSQNRSKFYDYVVGKHLSASMCKPGRFKKLFGVQRAYALDQDDYIKLLEGKGYRRGDDGKVLDASGSGVDLRFAASDPMCLSLARLRYQMVAAPLWTELQSVRPTGQFAFTNVPVRLRQRKPALPPKQQVLVNLTSGDSTVTIPLGQDMLEFRAAQLMLVEGSGPPIPASTATIAANGRSVTGSFQPLARFGIKPTADSEATGQAGGTASTTAGIQRLYQLKLSMTYPNGQCPDDKAIKDGDVCVQEYPVRFFDATKASTTTPFTLGATATGIVADPAKGLGKLIVVVGTSNAAASADKLKLSVEGAQVNTATARGGSALKLDGNGWKVAGAGEIVLDLENLIPNTVVKVTLKDGPATAGTVSTSVISAASSKGS</sequence>
<organism evidence="1 2">
    <name type="scientific">Sphingomonas qomolangmaensis</name>
    <dbReference type="NCBI Taxonomy" id="2918765"/>
    <lineage>
        <taxon>Bacteria</taxon>
        <taxon>Pseudomonadati</taxon>
        <taxon>Pseudomonadota</taxon>
        <taxon>Alphaproteobacteria</taxon>
        <taxon>Sphingomonadales</taxon>
        <taxon>Sphingomonadaceae</taxon>
        <taxon>Sphingomonas</taxon>
    </lineage>
</organism>
<gene>
    <name evidence="1" type="ORF">NMP03_07195</name>
</gene>
<protein>
    <recommendedName>
        <fullName evidence="3">Lipoprotein</fullName>
    </recommendedName>
</protein>
<evidence type="ECO:0008006" key="3">
    <source>
        <dbReference type="Google" id="ProtNLM"/>
    </source>
</evidence>
<proteinExistence type="predicted"/>